<dbReference type="PANTHER" id="PTHR47552">
    <property type="entry name" value="PHOSPHORIBOSYLFORMYLGLYCINAMIDINE SYNTHASE SUBUNIT PURQ"/>
    <property type="match status" value="1"/>
</dbReference>
<keyword evidence="4" id="KW-0658">Purine biosynthesis</keyword>
<keyword evidence="3" id="KW-0547">Nucleotide-binding</keyword>
<dbReference type="GO" id="GO:0004642">
    <property type="term" value="F:phosphoribosylformylglycinamidine synthase activity"/>
    <property type="evidence" value="ECO:0007669"/>
    <property type="project" value="UniProtKB-EC"/>
</dbReference>
<keyword evidence="5" id="KW-0378">Hydrolase</keyword>
<gene>
    <name evidence="8" type="ORF">AADG42_01510</name>
</gene>
<organism evidence="8 9">
    <name type="scientific">Ammonicoccus fulvus</name>
    <dbReference type="NCBI Taxonomy" id="3138240"/>
    <lineage>
        <taxon>Bacteria</taxon>
        <taxon>Bacillati</taxon>
        <taxon>Actinomycetota</taxon>
        <taxon>Actinomycetes</taxon>
        <taxon>Propionibacteriales</taxon>
        <taxon>Propionibacteriaceae</taxon>
        <taxon>Ammonicoccus</taxon>
    </lineage>
</organism>
<dbReference type="InterPro" id="IPR029062">
    <property type="entry name" value="Class_I_gatase-like"/>
</dbReference>
<dbReference type="PANTHER" id="PTHR47552:SF1">
    <property type="entry name" value="PHOSPHORIBOSYLFORMYLGLYCINAMIDINE SYNTHASE SUBUNIT PURQ"/>
    <property type="match status" value="1"/>
</dbReference>
<evidence type="ECO:0000256" key="7">
    <source>
        <dbReference type="ARBA" id="ARBA00022962"/>
    </source>
</evidence>
<reference evidence="8 9" key="1">
    <citation type="submission" date="2024-04" db="EMBL/GenBank/DDBJ databases">
        <title>Isolation of an actinomycete strain from pig manure.</title>
        <authorList>
            <person name="Gong T."/>
            <person name="Yu Z."/>
            <person name="An M."/>
            <person name="Wei C."/>
            <person name="Yang W."/>
            <person name="Liu L."/>
        </authorList>
    </citation>
    <scope>NUCLEOTIDE SEQUENCE [LARGE SCALE GENOMIC DNA]</scope>
    <source>
        <strain evidence="8 9">ZF39</strain>
    </source>
</reference>
<protein>
    <submittedName>
        <fullName evidence="8">Phosphoribosylformylglycinamidine synthase subunit PurQ</fullName>
        <ecNumber evidence="8">6.3.5.3</ecNumber>
    </submittedName>
</protein>
<accession>A0ABZ3FN03</accession>
<sequence length="223" mass="23304">MRRRIGIVSPDDSREGYAERAVELCGLTPVVLDPGARTLDDVDAVLVLGGNVDSRVVTEMVARAGRGLPVLGIGDGFRLLCDTGVLPGRLETNESGRYACVDQRVLVHTNDTVWTAAMERQSEVTLVVNTGAGRFVVDADTAQQLADDDRVVARYVDGNPTGSTDDIAGITNAAGNVVGLLPDLALCVDELTGPSTDGRAFIGSVGRFLALRQGGPVAATVEG</sequence>
<dbReference type="SUPFAM" id="SSF52317">
    <property type="entry name" value="Class I glutamine amidotransferase-like"/>
    <property type="match status" value="1"/>
</dbReference>
<dbReference type="Gene3D" id="3.40.50.880">
    <property type="match status" value="1"/>
</dbReference>
<keyword evidence="7" id="KW-0315">Glutamine amidotransferase</keyword>
<evidence type="ECO:0000313" key="8">
    <source>
        <dbReference type="EMBL" id="XAN06036.1"/>
    </source>
</evidence>
<keyword evidence="2 8" id="KW-0436">Ligase</keyword>
<keyword evidence="6" id="KW-0067">ATP-binding</keyword>
<dbReference type="Proteomes" id="UP001442841">
    <property type="component" value="Chromosome"/>
</dbReference>
<evidence type="ECO:0000313" key="9">
    <source>
        <dbReference type="Proteomes" id="UP001442841"/>
    </source>
</evidence>
<evidence type="ECO:0000256" key="2">
    <source>
        <dbReference type="ARBA" id="ARBA00022598"/>
    </source>
</evidence>
<proteinExistence type="predicted"/>
<dbReference type="EC" id="6.3.5.3" evidence="8"/>
<dbReference type="InterPro" id="IPR010075">
    <property type="entry name" value="PRibForGlyAmidine_synth_PurQ"/>
</dbReference>
<keyword evidence="9" id="KW-1185">Reference proteome</keyword>
<evidence type="ECO:0000256" key="1">
    <source>
        <dbReference type="ARBA" id="ARBA00022490"/>
    </source>
</evidence>
<dbReference type="RefSeq" id="WP_425307474.1">
    <property type="nucleotide sequence ID" value="NZ_CP154795.1"/>
</dbReference>
<evidence type="ECO:0000256" key="5">
    <source>
        <dbReference type="ARBA" id="ARBA00022801"/>
    </source>
</evidence>
<keyword evidence="1" id="KW-0963">Cytoplasm</keyword>
<dbReference type="EMBL" id="CP154795">
    <property type="protein sequence ID" value="XAN06036.1"/>
    <property type="molecule type" value="Genomic_DNA"/>
</dbReference>
<evidence type="ECO:0000256" key="4">
    <source>
        <dbReference type="ARBA" id="ARBA00022755"/>
    </source>
</evidence>
<dbReference type="Pfam" id="PF13507">
    <property type="entry name" value="GATase_5"/>
    <property type="match status" value="1"/>
</dbReference>
<dbReference type="SMART" id="SM01211">
    <property type="entry name" value="GATase_5"/>
    <property type="match status" value="1"/>
</dbReference>
<evidence type="ECO:0000256" key="6">
    <source>
        <dbReference type="ARBA" id="ARBA00022840"/>
    </source>
</evidence>
<evidence type="ECO:0000256" key="3">
    <source>
        <dbReference type="ARBA" id="ARBA00022741"/>
    </source>
</evidence>
<name>A0ABZ3FN03_9ACTN</name>